<evidence type="ECO:0000313" key="2">
    <source>
        <dbReference type="EMBL" id="KAJ3841760.1"/>
    </source>
</evidence>
<gene>
    <name evidence="2" type="ORF">F5878DRAFT_609556</name>
</gene>
<dbReference type="Proteomes" id="UP001163846">
    <property type="component" value="Unassembled WGS sequence"/>
</dbReference>
<evidence type="ECO:0000256" key="1">
    <source>
        <dbReference type="SAM" id="MobiDB-lite"/>
    </source>
</evidence>
<keyword evidence="3" id="KW-1185">Reference proteome</keyword>
<dbReference type="AlphaFoldDB" id="A0AA38PF34"/>
<dbReference type="EMBL" id="MU806029">
    <property type="protein sequence ID" value="KAJ3841760.1"/>
    <property type="molecule type" value="Genomic_DNA"/>
</dbReference>
<reference evidence="2" key="1">
    <citation type="submission" date="2022-08" db="EMBL/GenBank/DDBJ databases">
        <authorList>
            <consortium name="DOE Joint Genome Institute"/>
            <person name="Min B."/>
            <person name="Riley R."/>
            <person name="Sierra-Patev S."/>
            <person name="Naranjo-Ortiz M."/>
            <person name="Looney B."/>
            <person name="Konkel Z."/>
            <person name="Slot J.C."/>
            <person name="Sakamoto Y."/>
            <person name="Steenwyk J.L."/>
            <person name="Rokas A."/>
            <person name="Carro J."/>
            <person name="Camarero S."/>
            <person name="Ferreira P."/>
            <person name="Molpeceres G."/>
            <person name="Ruiz-Duenas F.J."/>
            <person name="Serrano A."/>
            <person name="Henrissat B."/>
            <person name="Drula E."/>
            <person name="Hughes K.W."/>
            <person name="Mata J.L."/>
            <person name="Ishikawa N.K."/>
            <person name="Vargas-Isla R."/>
            <person name="Ushijima S."/>
            <person name="Smith C.A."/>
            <person name="Ahrendt S."/>
            <person name="Andreopoulos W."/>
            <person name="He G."/>
            <person name="Labutti K."/>
            <person name="Lipzen A."/>
            <person name="Ng V."/>
            <person name="Sandor L."/>
            <person name="Barry K."/>
            <person name="Martinez A.T."/>
            <person name="Xiao Y."/>
            <person name="Gibbons J.G."/>
            <person name="Terashima K."/>
            <person name="Hibbett D.S."/>
            <person name="Grigoriev I.V."/>
        </authorList>
    </citation>
    <scope>NUCLEOTIDE SEQUENCE</scope>
    <source>
        <strain evidence="2">TFB9207</strain>
    </source>
</reference>
<name>A0AA38PF34_9AGAR</name>
<sequence length="310" mass="34809">MLFTQLPPTTTIMPAFNRAYFSLYFFMFFLVSGSELSPKDPEPTSPAREIVPTVAFSNPGLPDDLFNRLKHGGHLSMHIRIRRRIDIDGKTVTLPLTGTRDNSFSVRKVEPPIDPTEHWTLYLGTAITYDALIPERFAIVPPPKDFANPDGPDHPDQWDRAGLGIIHFSSMQQKIDVFGELHRTVLPKFATHHAKGHNVVYIDNIVRFFEELEKKEIGLKLEKFNYILLYNIFGAMIGKCGSGGGSILPESECNEDYFSPSLLEPVEMPWQGKRRGRPPKNSVQPTAKKARRKGKSKAVALVAPGPVGRM</sequence>
<evidence type="ECO:0000313" key="3">
    <source>
        <dbReference type="Proteomes" id="UP001163846"/>
    </source>
</evidence>
<organism evidence="2 3">
    <name type="scientific">Lentinula raphanica</name>
    <dbReference type="NCBI Taxonomy" id="153919"/>
    <lineage>
        <taxon>Eukaryota</taxon>
        <taxon>Fungi</taxon>
        <taxon>Dikarya</taxon>
        <taxon>Basidiomycota</taxon>
        <taxon>Agaricomycotina</taxon>
        <taxon>Agaricomycetes</taxon>
        <taxon>Agaricomycetidae</taxon>
        <taxon>Agaricales</taxon>
        <taxon>Marasmiineae</taxon>
        <taxon>Omphalotaceae</taxon>
        <taxon>Lentinula</taxon>
    </lineage>
</organism>
<protein>
    <submittedName>
        <fullName evidence="2">Uncharacterized protein</fullName>
    </submittedName>
</protein>
<proteinExistence type="predicted"/>
<comment type="caution">
    <text evidence="2">The sequence shown here is derived from an EMBL/GenBank/DDBJ whole genome shotgun (WGS) entry which is preliminary data.</text>
</comment>
<feature type="region of interest" description="Disordered" evidence="1">
    <location>
        <begin position="269"/>
        <end position="298"/>
    </location>
</feature>
<accession>A0AA38PF34</accession>